<evidence type="ECO:0000256" key="2">
    <source>
        <dbReference type="SAM" id="MobiDB-lite"/>
    </source>
</evidence>
<dbReference type="InterPro" id="IPR001611">
    <property type="entry name" value="Leu-rich_rpt"/>
</dbReference>
<dbReference type="Gene3D" id="3.80.10.10">
    <property type="entry name" value="Ribonuclease Inhibitor"/>
    <property type="match status" value="1"/>
</dbReference>
<dbReference type="InterPro" id="IPR032675">
    <property type="entry name" value="LRR_dom_sf"/>
</dbReference>
<feature type="region of interest" description="Disordered" evidence="2">
    <location>
        <begin position="421"/>
        <end position="453"/>
    </location>
</feature>
<dbReference type="GO" id="GO:0005930">
    <property type="term" value="C:axoneme"/>
    <property type="evidence" value="ECO:0007669"/>
    <property type="project" value="UniProtKB-SubCell"/>
</dbReference>
<feature type="compositionally biased region" description="Low complexity" evidence="2">
    <location>
        <begin position="1396"/>
        <end position="1412"/>
    </location>
</feature>
<feature type="region of interest" description="Disordered" evidence="2">
    <location>
        <begin position="532"/>
        <end position="563"/>
    </location>
</feature>
<dbReference type="OrthoDB" id="120976at2759"/>
<feature type="compositionally biased region" description="Polar residues" evidence="2">
    <location>
        <begin position="1106"/>
        <end position="1133"/>
    </location>
</feature>
<sequence length="1736" mass="181264">MNVNISDTWRLLYRETAQAGYKLGKRVVLKHPQPHLWNSVLEVLSQETGLCHAFKLGQYLSDSHASELSAVMSTNCWLSELDLSGNMIHEEGAMSLAKMLEKNTTMTSLDLTGNPCMSETPRVLSQIKVLLLRNQQLKSELRRSGSISSPLARSSPRTSIAGSPRPSFPSASFAAVVKAQESMSKASPTAMQSTKCSRLSPSGMRSVRGSTQVEQRLDALEERLKEVLGMSSLFQSPNIHTDWLKSSAAVFCSLEGRVDRLETNTGNEALATIISQMAVLAERLHLAEQRVASLEKVTSAPASRSSSTGNQSQSSSSSSSCDERNAKSESSCDERNAKSESIQQKGGRMLQDANVVTQASLVKQDEGGITLIAEVTEQRAAPGQALAVKQGSVSGNLEASFQQGELVSGNLEASFQQGELVASGGGVPAGTNSQEQGSSAADEQEEVPKSVEESRDGMMVLNLHLNEELDDVRDASVGGESCLSSPDQTLVRADAVGGGGCDVRGPGVEMLYAEECAKIVGLCEMEQDEGVDEGVDEELSPLSSLSSTPSFKGQGLGSTAQRELQPTAPLPTAFMSMGGFQVYDNVSVQCQSGMLAAADSDETQLSRHQPNAELSVASSPGQALVGSALSALSAMKIVSSQDSAGAASSSAPLAGTPSSSSGTSSCLESVKRILGPQFGGTMTPSSDLPYHAISEDTTSPAKQRYKSGGMLEEDGFEGEEKDDESTDPPMKGQEEKGASISGVFWHSNTLTVQESPGSEKSSRPCDITSVEMVASANMNSLSSSKSASHVDAEDANNVNTSKSASYVDAEDANNVNTSWPCHLRGPQGSKYEECSHNLTPIASWLLNQDKESSQAGSHGVWLQQGPTDGFVVVVGSQMKDSSKGSKNAVANAGPDWVEQHDKTLLITSCTTEFRVSTSEDEVAVTDSRSEDPAVAMTPYAVSSLHCGNGSSICNQSSTPDLEVENSHFKAAPLSGQRVTPLTVSSWSIPLPMLKASDLPLWKSPPNHSEIVPQAVAAELEEEDMEKSPGVQKRLQVTGNQQEEGSNKLMLSVLATTIEAVLLPLTVKQDAEAPASSVEPFSFPTAITTAYDEMAAPNLMLQPKGTEPSSPAHSINSSTASVSPAVTNKQQYQGKRSAKDTATLLGKHHKQGTAPVVPNERYMSTPCSLNATQLGAARAAAAKTRKDASTQQVKVADIIQPHVFLHEPRPRSQAKAQLCNCVQAPQPDTPQGAAAAAARLVADQSSAIKQAPRPHQPPAAATQVPNPHLASASTVMNTLAQPSKPTSVAIMTVKGEGKNVVKDASLINSKRQLVKTKPVGQGINQEADKSTTSQNPAAASAQHPAAASAQNPGAKMPVPGASNQEAKKADNEAAPAATLKHSKQSTKPTARAYDFNQPPRQTAKPAAAAAAPNHAAQQDATAAFRGFSYPSTSHVLPVSNKDAKLVSFAAAHSHATKQIVSAAAPKQNAKNPAAATRKVASQAAAAPAPNVGTTQAACVTAAAAPAPNVGTTQAACVTAAAAPAPNVGTTQAACVTAAATAAPPPLQRHLASQAPVHLTPRAPVIYAHTSRAPQQELPLTDATGRIGLPFTSESVPPKQGLAAATASCLTKGSAESSAMLPTSGGLPMKALNHNNKQSVKDEGLRTRVKEKDSTQTTADTVSFRLEEAAAAAAGLSEGKHKGVLQGTAGGGRQGGAGTSLSKDVVEASWKLKEGGAPRSTQYQVPVSKPAVASRKWV</sequence>
<feature type="compositionally biased region" description="Low complexity" evidence="2">
    <location>
        <begin position="540"/>
        <end position="550"/>
    </location>
</feature>
<feature type="region of interest" description="Disordered" evidence="2">
    <location>
        <begin position="677"/>
        <end position="736"/>
    </location>
</feature>
<accession>A0A250X4C7</accession>
<protein>
    <submittedName>
        <fullName evidence="3">Uncharacterized protein</fullName>
    </submittedName>
</protein>
<keyword evidence="4" id="KW-1185">Reference proteome</keyword>
<feature type="compositionally biased region" description="Basic and acidic residues" evidence="2">
    <location>
        <begin position="1637"/>
        <end position="1652"/>
    </location>
</feature>
<feature type="region of interest" description="Disordered" evidence="2">
    <location>
        <begin position="183"/>
        <end position="206"/>
    </location>
</feature>
<comment type="caution">
    <text evidence="3">The sequence shown here is derived from an EMBL/GenBank/DDBJ whole genome shotgun (WGS) entry which is preliminary data.</text>
</comment>
<feature type="region of interest" description="Disordered" evidence="2">
    <location>
        <begin position="297"/>
        <end position="349"/>
    </location>
</feature>
<feature type="region of interest" description="Disordered" evidence="2">
    <location>
        <begin position="645"/>
        <end position="665"/>
    </location>
</feature>
<dbReference type="Proteomes" id="UP000232323">
    <property type="component" value="Unassembled WGS sequence"/>
</dbReference>
<feature type="region of interest" description="Disordered" evidence="2">
    <location>
        <begin position="1711"/>
        <end position="1736"/>
    </location>
</feature>
<dbReference type="EMBL" id="BEGY01000026">
    <property type="protein sequence ID" value="GAX77610.1"/>
    <property type="molecule type" value="Genomic_DNA"/>
</dbReference>
<dbReference type="SMART" id="SM00368">
    <property type="entry name" value="LRR_RI"/>
    <property type="match status" value="1"/>
</dbReference>
<comment type="subcellular location">
    <subcellularLocation>
        <location evidence="1">Cytoplasm</location>
        <location evidence="1">Cytoskeleton</location>
        <location evidence="1">Cilium axoneme</location>
    </subcellularLocation>
</comment>
<evidence type="ECO:0000256" key="1">
    <source>
        <dbReference type="ARBA" id="ARBA00004430"/>
    </source>
</evidence>
<feature type="compositionally biased region" description="Polar residues" evidence="2">
    <location>
        <begin position="430"/>
        <end position="441"/>
    </location>
</feature>
<name>A0A250X4C7_9CHLO</name>
<dbReference type="Pfam" id="PF13516">
    <property type="entry name" value="LRR_6"/>
    <property type="match status" value="2"/>
</dbReference>
<feature type="region of interest" description="Disordered" evidence="2">
    <location>
        <begin position="1614"/>
        <end position="1658"/>
    </location>
</feature>
<feature type="compositionally biased region" description="Basic and acidic residues" evidence="2">
    <location>
        <begin position="321"/>
        <end position="338"/>
    </location>
</feature>
<feature type="compositionally biased region" description="Low complexity" evidence="2">
    <location>
        <begin position="1332"/>
        <end position="1351"/>
    </location>
</feature>
<feature type="region of interest" description="Disordered" evidence="2">
    <location>
        <begin position="1102"/>
        <end position="1138"/>
    </location>
</feature>
<feature type="compositionally biased region" description="Polar residues" evidence="2">
    <location>
        <begin position="183"/>
        <end position="200"/>
    </location>
</feature>
<evidence type="ECO:0000313" key="4">
    <source>
        <dbReference type="Proteomes" id="UP000232323"/>
    </source>
</evidence>
<feature type="region of interest" description="Disordered" evidence="2">
    <location>
        <begin position="1311"/>
        <end position="1412"/>
    </location>
</feature>
<evidence type="ECO:0000313" key="3">
    <source>
        <dbReference type="EMBL" id="GAX77610.1"/>
    </source>
</evidence>
<gene>
    <name evidence="3" type="ORF">CEUSTIGMA_g5054.t1</name>
</gene>
<proteinExistence type="predicted"/>
<feature type="compositionally biased region" description="Acidic residues" evidence="2">
    <location>
        <begin position="711"/>
        <end position="726"/>
    </location>
</feature>
<dbReference type="SUPFAM" id="SSF52047">
    <property type="entry name" value="RNI-like"/>
    <property type="match status" value="1"/>
</dbReference>
<feature type="region of interest" description="Disordered" evidence="2">
    <location>
        <begin position="1245"/>
        <end position="1264"/>
    </location>
</feature>
<feature type="compositionally biased region" description="Polar residues" evidence="2">
    <location>
        <begin position="145"/>
        <end position="160"/>
    </location>
</feature>
<organism evidence="3 4">
    <name type="scientific">Chlamydomonas eustigma</name>
    <dbReference type="NCBI Taxonomy" id="1157962"/>
    <lineage>
        <taxon>Eukaryota</taxon>
        <taxon>Viridiplantae</taxon>
        <taxon>Chlorophyta</taxon>
        <taxon>core chlorophytes</taxon>
        <taxon>Chlorophyceae</taxon>
        <taxon>CS clade</taxon>
        <taxon>Chlamydomonadales</taxon>
        <taxon>Chlamydomonadaceae</taxon>
        <taxon>Chlamydomonas</taxon>
    </lineage>
</organism>
<feature type="compositionally biased region" description="Low complexity" evidence="2">
    <location>
        <begin position="303"/>
        <end position="320"/>
    </location>
</feature>
<feature type="region of interest" description="Disordered" evidence="2">
    <location>
        <begin position="142"/>
        <end position="168"/>
    </location>
</feature>
<feature type="compositionally biased region" description="Low complexity" evidence="2">
    <location>
        <begin position="1249"/>
        <end position="1262"/>
    </location>
</feature>
<reference evidence="3 4" key="1">
    <citation type="submission" date="2017-08" db="EMBL/GenBank/DDBJ databases">
        <title>Acidophilic green algal genome provides insights into adaptation to an acidic environment.</title>
        <authorList>
            <person name="Hirooka S."/>
            <person name="Hirose Y."/>
            <person name="Kanesaki Y."/>
            <person name="Higuchi S."/>
            <person name="Fujiwara T."/>
            <person name="Onuma R."/>
            <person name="Era A."/>
            <person name="Ohbayashi R."/>
            <person name="Uzuka A."/>
            <person name="Nozaki H."/>
            <person name="Yoshikawa H."/>
            <person name="Miyagishima S.Y."/>
        </authorList>
    </citation>
    <scope>NUCLEOTIDE SEQUENCE [LARGE SCALE GENOMIC DNA]</scope>
    <source>
        <strain evidence="3 4">NIES-2499</strain>
    </source>
</reference>